<dbReference type="InterPro" id="IPR011010">
    <property type="entry name" value="DNA_brk_join_enz"/>
</dbReference>
<proteinExistence type="predicted"/>
<dbReference type="InterPro" id="IPR050090">
    <property type="entry name" value="Tyrosine_recombinase_XerCD"/>
</dbReference>
<dbReference type="Gene3D" id="1.10.443.10">
    <property type="entry name" value="Intergrase catalytic core"/>
    <property type="match status" value="1"/>
</dbReference>
<keyword evidence="2 4" id="KW-0238">DNA-binding</keyword>
<sequence>MNITANIVCYKSKTLSNGEHPLMIRVCKDGKKKYKSLGVSVNPKFWNFEKNTLKPNSPNYEYLSRIIADKASELSEEIVKLKSERKDFTASTLLEENSQRVKPRTVNDLFCEQIKRLQDEGRRGYMLSVKQVYNSLLMFNKHLDIYFTDIDTSFLRKYETWLRKQELAENTIGIRFRTLRAIYNLAIEQNLVKAESYPFKKYKVSHLQEERVKRSLSKEDIERILTYKSTNNYMRFPIDIFAFTYYCGGINFIDIAHLTQANIIEGRLIYKRHKTGKLIKIPLCQQALELIKKYHCQESPYLFPILSGFHETEIQKANRIHKVITKVNKRLKEIGEELNLPITLTTYVARHS</sequence>
<dbReference type="Gene3D" id="1.10.150.130">
    <property type="match status" value="1"/>
</dbReference>
<feature type="domain" description="Core-binding (CB)" evidence="5">
    <location>
        <begin position="101"/>
        <end position="187"/>
    </location>
</feature>
<dbReference type="Proteomes" id="UP000003598">
    <property type="component" value="Unassembled WGS sequence"/>
</dbReference>
<evidence type="ECO:0000313" key="6">
    <source>
        <dbReference type="EMBL" id="EHH02092.1"/>
    </source>
</evidence>
<dbReference type="PROSITE" id="PS51900">
    <property type="entry name" value="CB"/>
    <property type="match status" value="1"/>
</dbReference>
<dbReference type="RefSeq" id="WP_008616662.1">
    <property type="nucleotide sequence ID" value="NZ_JH376577.1"/>
</dbReference>
<dbReference type="Pfam" id="PF17293">
    <property type="entry name" value="Arm-DNA-bind_5"/>
    <property type="match status" value="1"/>
</dbReference>
<name>G5SL87_9BACT</name>
<dbReference type="SUPFAM" id="SSF56349">
    <property type="entry name" value="DNA breaking-rejoining enzymes"/>
    <property type="match status" value="1"/>
</dbReference>
<evidence type="ECO:0000256" key="1">
    <source>
        <dbReference type="ARBA" id="ARBA00022908"/>
    </source>
</evidence>
<evidence type="ECO:0000256" key="2">
    <source>
        <dbReference type="ARBA" id="ARBA00023125"/>
    </source>
</evidence>
<dbReference type="PATRIC" id="fig|762968.3.peg.97"/>
<dbReference type="InterPro" id="IPR035386">
    <property type="entry name" value="Arm-DNA-bind_5"/>
</dbReference>
<reference evidence="6 7" key="1">
    <citation type="submission" date="2011-03" db="EMBL/GenBank/DDBJ databases">
        <authorList>
            <person name="Weinstock G."/>
            <person name="Sodergren E."/>
            <person name="Clifton S."/>
            <person name="Fulton L."/>
            <person name="Fulton B."/>
            <person name="Courtney L."/>
            <person name="Fronick C."/>
            <person name="Harrison M."/>
            <person name="Strong C."/>
            <person name="Farmer C."/>
            <person name="Delahaunty K."/>
            <person name="Markovic C."/>
            <person name="Hall O."/>
            <person name="Minx P."/>
            <person name="Tomlinson C."/>
            <person name="Mitreva M."/>
            <person name="Hou S."/>
            <person name="Chen J."/>
            <person name="Wollam A."/>
            <person name="Pepin K.H."/>
            <person name="Johnson M."/>
            <person name="Bhonagiri V."/>
            <person name="Zhang X."/>
            <person name="Suruliraj S."/>
            <person name="Warren W."/>
            <person name="Chinwalla A."/>
            <person name="Mardis E.R."/>
            <person name="Wilson R.K."/>
        </authorList>
    </citation>
    <scope>NUCLEOTIDE SEQUENCE [LARGE SCALE GENOMIC DNA]</scope>
    <source>
        <strain evidence="6 7">YIT 11840</strain>
    </source>
</reference>
<protein>
    <recommendedName>
        <fullName evidence="5">Core-binding (CB) domain-containing protein</fullName>
    </recommendedName>
</protein>
<dbReference type="OrthoDB" id="1094492at2"/>
<dbReference type="GO" id="GO:0006310">
    <property type="term" value="P:DNA recombination"/>
    <property type="evidence" value="ECO:0007669"/>
    <property type="project" value="UniProtKB-KW"/>
</dbReference>
<dbReference type="GeneID" id="93555924"/>
<evidence type="ECO:0000256" key="3">
    <source>
        <dbReference type="ARBA" id="ARBA00023172"/>
    </source>
</evidence>
<keyword evidence="7" id="KW-1185">Reference proteome</keyword>
<accession>G5SL87</accession>
<dbReference type="HOGENOM" id="CLU_033139_0_1_10"/>
<evidence type="ECO:0000313" key="7">
    <source>
        <dbReference type="Proteomes" id="UP000003598"/>
    </source>
</evidence>
<dbReference type="AlphaFoldDB" id="G5SL87"/>
<dbReference type="InterPro" id="IPR044068">
    <property type="entry name" value="CB"/>
</dbReference>
<organism evidence="6 7">
    <name type="scientific">Paraprevotella clara YIT 11840</name>
    <dbReference type="NCBI Taxonomy" id="762968"/>
    <lineage>
        <taxon>Bacteria</taxon>
        <taxon>Pseudomonadati</taxon>
        <taxon>Bacteroidota</taxon>
        <taxon>Bacteroidia</taxon>
        <taxon>Bacteroidales</taxon>
        <taxon>Prevotellaceae</taxon>
        <taxon>Paraprevotella</taxon>
    </lineage>
</organism>
<comment type="caution">
    <text evidence="6">The sequence shown here is derived from an EMBL/GenBank/DDBJ whole genome shotgun (WGS) entry which is preliminary data.</text>
</comment>
<dbReference type="Pfam" id="PF13102">
    <property type="entry name" value="Phage_int_SAM_5"/>
    <property type="match status" value="1"/>
</dbReference>
<evidence type="ECO:0000259" key="5">
    <source>
        <dbReference type="PROSITE" id="PS51900"/>
    </source>
</evidence>
<dbReference type="STRING" id="762968.HMPREF9441_00106"/>
<evidence type="ECO:0000256" key="4">
    <source>
        <dbReference type="PROSITE-ProRule" id="PRU01248"/>
    </source>
</evidence>
<dbReference type="InterPro" id="IPR010998">
    <property type="entry name" value="Integrase_recombinase_N"/>
</dbReference>
<dbReference type="PANTHER" id="PTHR30349">
    <property type="entry name" value="PHAGE INTEGRASE-RELATED"/>
    <property type="match status" value="1"/>
</dbReference>
<dbReference type="InterPro" id="IPR013762">
    <property type="entry name" value="Integrase-like_cat_sf"/>
</dbReference>
<dbReference type="InterPro" id="IPR025269">
    <property type="entry name" value="SAM-like_dom"/>
</dbReference>
<dbReference type="EMBL" id="AFFY01000001">
    <property type="protein sequence ID" value="EHH02092.1"/>
    <property type="molecule type" value="Genomic_DNA"/>
</dbReference>
<dbReference type="eggNOG" id="COG4974">
    <property type="taxonomic scope" value="Bacteria"/>
</dbReference>
<keyword evidence="1" id="KW-0229">DNA integration</keyword>
<dbReference type="GO" id="GO:0015074">
    <property type="term" value="P:DNA integration"/>
    <property type="evidence" value="ECO:0007669"/>
    <property type="project" value="UniProtKB-KW"/>
</dbReference>
<gene>
    <name evidence="6" type="ORF">HMPREF9441_00106</name>
</gene>
<keyword evidence="3" id="KW-0233">DNA recombination</keyword>
<dbReference type="GO" id="GO:0003677">
    <property type="term" value="F:DNA binding"/>
    <property type="evidence" value="ECO:0007669"/>
    <property type="project" value="UniProtKB-UniRule"/>
</dbReference>
<dbReference type="PANTHER" id="PTHR30349:SF64">
    <property type="entry name" value="PROPHAGE INTEGRASE INTD-RELATED"/>
    <property type="match status" value="1"/>
</dbReference>